<name>A0A1Q9H5Z9_PHODP</name>
<dbReference type="EMBL" id="CP061854">
    <property type="protein sequence ID" value="QOD57533.1"/>
    <property type="molecule type" value="Genomic_DNA"/>
</dbReference>
<organism evidence="3 5">
    <name type="scientific">Photobacterium damsela subsp. piscicida</name>
    <name type="common">Pasteurella piscicida</name>
    <dbReference type="NCBI Taxonomy" id="38294"/>
    <lineage>
        <taxon>Bacteria</taxon>
        <taxon>Pseudomonadati</taxon>
        <taxon>Pseudomonadota</taxon>
        <taxon>Gammaproteobacteria</taxon>
        <taxon>Vibrionales</taxon>
        <taxon>Vibrionaceae</taxon>
        <taxon>Photobacterium</taxon>
    </lineage>
</organism>
<reference evidence="4" key="2">
    <citation type="submission" date="2017-05" db="EMBL/GenBank/DDBJ databases">
        <title>Whole genome sequence of fish pathogenic bacteria, Photobacterium damselae subsp. piscicida, strain 91-197, isolated from hybrid striped bass (Morone sp.) in USA.</title>
        <authorList>
            <person name="Teru Y."/>
            <person name="Hikima J."/>
            <person name="Kono T."/>
            <person name="Sakai M."/>
            <person name="Takano T."/>
            <person name="Hawke J.P."/>
            <person name="Takeyama H."/>
            <person name="Aoki T."/>
        </authorList>
    </citation>
    <scope>NUCLEOTIDE SEQUENCE [LARGE SCALE GENOMIC DNA]</scope>
    <source>
        <strain evidence="4">91-197</strain>
    </source>
</reference>
<dbReference type="Proteomes" id="UP000516656">
    <property type="component" value="Chromosome 1"/>
</dbReference>
<accession>A0A1Q9H5Z9</accession>
<evidence type="ECO:0000313" key="4">
    <source>
        <dbReference type="Proteomes" id="UP000218676"/>
    </source>
</evidence>
<gene>
    <name evidence="3" type="ORF">IC627_06370</name>
    <name evidence="2" type="ORF">PDPUS_1_01942</name>
</gene>
<dbReference type="InterPro" id="IPR021367">
    <property type="entry name" value="DUF2982"/>
</dbReference>
<reference evidence="2" key="1">
    <citation type="journal article" date="2017" name="Genome Announc.">
        <title>Whole-Genome Sequence of Photobacterium damselae subsp. piscicida Strain 91-197, Isolated from Hybrid Striped Bass (Morone sp.) in the United States.</title>
        <authorList>
            <person name="Teru Y."/>
            <person name="Hikima J."/>
            <person name="Kono T."/>
            <person name="Sakai M."/>
            <person name="Takano T."/>
            <person name="Hawke J.P."/>
            <person name="Takeyama H."/>
            <person name="Aoki T."/>
        </authorList>
    </citation>
    <scope>NUCLEOTIDE SEQUENCE</scope>
    <source>
        <strain evidence="2">91-197</strain>
    </source>
</reference>
<dbReference type="EMBL" id="AP018045">
    <property type="protein sequence ID" value="BAX53316.1"/>
    <property type="molecule type" value="Genomic_DNA"/>
</dbReference>
<evidence type="ECO:0000313" key="2">
    <source>
        <dbReference type="EMBL" id="BAX53316.1"/>
    </source>
</evidence>
<evidence type="ECO:0000313" key="5">
    <source>
        <dbReference type="Proteomes" id="UP000516656"/>
    </source>
</evidence>
<evidence type="ECO:0000256" key="1">
    <source>
        <dbReference type="SAM" id="Phobius"/>
    </source>
</evidence>
<keyword evidence="1" id="KW-0812">Transmembrane</keyword>
<proteinExistence type="predicted"/>
<evidence type="ECO:0000313" key="3">
    <source>
        <dbReference type="EMBL" id="QOD57533.1"/>
    </source>
</evidence>
<dbReference type="AlphaFoldDB" id="A0A1Q9H5Z9"/>
<dbReference type="RefSeq" id="WP_044175838.1">
    <property type="nucleotide sequence ID" value="NZ_AP018045.1"/>
</dbReference>
<feature type="transmembrane region" description="Helical" evidence="1">
    <location>
        <begin position="40"/>
        <end position="59"/>
    </location>
</feature>
<keyword evidence="1" id="KW-0472">Membrane</keyword>
<dbReference type="Proteomes" id="UP000218676">
    <property type="component" value="Chromosome 1"/>
</dbReference>
<dbReference type="Pfam" id="PF11201">
    <property type="entry name" value="DUF2982"/>
    <property type="match status" value="1"/>
</dbReference>
<keyword evidence="1" id="KW-1133">Transmembrane helix</keyword>
<sequence length="219" mass="25221">MRTTYICSPKLSSYSHMTIIAVALIIAFSALIYFVPGINISLIALIFLAIFTLIALYSLTRSPSVIFSLTFMHMQFHSHTGGWLIQWNNVRAVGIATIETQGWHHKIPWIGIRLKNYDQFLNSICLRTASKIMTEQRDLLLIAYKQIQSPQHELEDILFDDSVYIMEDGKELTGLLATLANRMRYNREYLGYDFFISDDLVDRPIDEFIGLIRRYMAAA</sequence>
<feature type="transmembrane region" description="Helical" evidence="1">
    <location>
        <begin position="12"/>
        <end position="34"/>
    </location>
</feature>
<protein>
    <submittedName>
        <fullName evidence="3">DUF2982 domain-containing protein</fullName>
    </submittedName>
</protein>
<reference evidence="3 5" key="3">
    <citation type="submission" date="2020-09" db="EMBL/GenBank/DDBJ databases">
        <title>Complete, closed and curated genome sequences of Photobacterium damselae subsp. piscicida isolates from Australia indicate localised evolution and additional plasmid-borne pathogenicity mechanisms.</title>
        <authorList>
            <person name="Baseggio L."/>
            <person name="Silayeva O."/>
            <person name="Buller N."/>
            <person name="Landos M."/>
            <person name="Engelstaedter J."/>
            <person name="Barnes A.C."/>
        </authorList>
    </citation>
    <scope>NUCLEOTIDE SEQUENCE [LARGE SCALE GENOMIC DNA]</scope>
    <source>
        <strain evidence="3 5">AS-16-0540-1</strain>
    </source>
</reference>